<evidence type="ECO:0000313" key="2">
    <source>
        <dbReference type="Proteomes" id="UP000249005"/>
    </source>
</evidence>
<protein>
    <submittedName>
        <fullName evidence="1">Uncharacterized protein</fullName>
    </submittedName>
</protein>
<dbReference type="OrthoDB" id="6586890at2"/>
<gene>
    <name evidence="1" type="ORF">NCTC12151_00305</name>
</gene>
<reference evidence="1 2" key="1">
    <citation type="submission" date="2018-06" db="EMBL/GenBank/DDBJ databases">
        <authorList>
            <consortium name="Pathogen Informatics"/>
            <person name="Doyle S."/>
        </authorList>
    </citation>
    <scope>NUCLEOTIDE SEQUENCE [LARGE SCALE GENOMIC DNA]</scope>
    <source>
        <strain evidence="1 2">NCTC12151</strain>
    </source>
</reference>
<dbReference type="Proteomes" id="UP000249005">
    <property type="component" value="Chromosome 1"/>
</dbReference>
<dbReference type="AlphaFoldDB" id="A0A2X4UPN9"/>
<dbReference type="EMBL" id="LS483470">
    <property type="protein sequence ID" value="SQI34960.1"/>
    <property type="molecule type" value="Genomic_DNA"/>
</dbReference>
<organism evidence="1 2">
    <name type="scientific">Leminorella richardii</name>
    <dbReference type="NCBI Taxonomy" id="158841"/>
    <lineage>
        <taxon>Bacteria</taxon>
        <taxon>Pseudomonadati</taxon>
        <taxon>Pseudomonadota</taxon>
        <taxon>Gammaproteobacteria</taxon>
        <taxon>Enterobacterales</taxon>
        <taxon>Budviciaceae</taxon>
        <taxon>Leminorella</taxon>
    </lineage>
</organism>
<dbReference type="KEGG" id="lri:NCTC12151_00305"/>
<dbReference type="RefSeq" id="WP_071783420.1">
    <property type="nucleotide sequence ID" value="NZ_LR698987.1"/>
</dbReference>
<name>A0A2X4UPN9_9GAMM</name>
<keyword evidence="2" id="KW-1185">Reference proteome</keyword>
<proteinExistence type="predicted"/>
<sequence length="91" mass="10371">MSRFLVPDAIPERILKRAIPELRNPRYARAYRDGYDKRLSAELAGHPSDRVPLYSHNATYQSLFARGWLSVDAHTIRLHCDIAKGASCLPH</sequence>
<accession>A0A2X4UPN9</accession>
<evidence type="ECO:0000313" key="1">
    <source>
        <dbReference type="EMBL" id="SQI34960.1"/>
    </source>
</evidence>